<dbReference type="PANTHER" id="PTHR13992">
    <property type="entry name" value="NUCLEAR RECEPTOR CO-REPRESSOR RELATED NCOR"/>
    <property type="match status" value="1"/>
</dbReference>
<keyword evidence="5" id="KW-1185">Reference proteome</keyword>
<feature type="compositionally biased region" description="Low complexity" evidence="2">
    <location>
        <begin position="45"/>
        <end position="59"/>
    </location>
</feature>
<dbReference type="PROSITE" id="PS51293">
    <property type="entry name" value="SANT"/>
    <property type="match status" value="1"/>
</dbReference>
<protein>
    <recommendedName>
        <fullName evidence="3">SANT domain-containing protein</fullName>
    </recommendedName>
</protein>
<dbReference type="InterPro" id="IPR009057">
    <property type="entry name" value="Homeodomain-like_sf"/>
</dbReference>
<dbReference type="GO" id="GO:0005654">
    <property type="term" value="C:nucleoplasm"/>
    <property type="evidence" value="ECO:0007669"/>
    <property type="project" value="UniProtKB-ARBA"/>
</dbReference>
<dbReference type="Pfam" id="PF00249">
    <property type="entry name" value="Myb_DNA-binding"/>
    <property type="match status" value="1"/>
</dbReference>
<feature type="region of interest" description="Disordered" evidence="2">
    <location>
        <begin position="160"/>
        <end position="183"/>
    </location>
</feature>
<feature type="region of interest" description="Disordered" evidence="2">
    <location>
        <begin position="29"/>
        <end position="80"/>
    </location>
</feature>
<comment type="caution">
    <text evidence="4">The sequence shown here is derived from an EMBL/GenBank/DDBJ whole genome shotgun (WGS) entry which is preliminary data.</text>
</comment>
<dbReference type="RefSeq" id="XP_068362439.1">
    <property type="nucleotide sequence ID" value="XM_068502243.1"/>
</dbReference>
<dbReference type="PANTHER" id="PTHR13992:SF39">
    <property type="entry name" value="SMRTER, ISOFORM G"/>
    <property type="match status" value="1"/>
</dbReference>
<feature type="coiled-coil region" evidence="1">
    <location>
        <begin position="267"/>
        <end position="294"/>
    </location>
</feature>
<evidence type="ECO:0000259" key="3">
    <source>
        <dbReference type="PROSITE" id="PS51293"/>
    </source>
</evidence>
<dbReference type="Proteomes" id="UP000179807">
    <property type="component" value="Unassembled WGS sequence"/>
</dbReference>
<sequence length="563" mass="65747">MDMNHPTKEPYQIAFHIDEISIEPTKNVTQTIIHQTQPPPRPVQNHDQQQQPQQVQTQQFVHSKQAVKPAKPISPPKQQILQPQQQVYVQPPQQVQAIRTALGQTGHQTQTISGLIQQSRNANQQSLPSVLHRNEAPSAVVVKRTKVINSAEVQTRRFVNQQSHNPPQSNQPQTQQFNQQHQIQKTQMQHIPTTQQIQQVHQQSVHQIQQPIQHVQQQQSIVQQILQPNNHIQQAETQMSIIQNFKLPPLQKPKITPAAPFPSLPSNQQIQDAIHLLNEEIKSAKAELTHLEHVQQRGIFKVADYRTRSPEINVQYYKGFIIPHNMVNAVEAQSQKRATASQSMYTLAPTQNQVKFRQVVDLPFMKEQITRHEDVMEPMLRTLKNWKSIVAEKSRLLTRQYVERHALWEQFNGPLCEYTHESRKHIDLWPPEFAKTTLKSALPEASLLHWVSNDEPMYLDEMEKRQFTMYDMNRYVEDPVAEHLAYKRRLVWTEQEVKIFLERYTQHPREFKRIATALPSKCVKDVIEFYHIHRIDLNLKEIEVASRKKGQRTKRISEGSIRK</sequence>
<accession>A0A1J4KCZ6</accession>
<gene>
    <name evidence="4" type="ORF">TRFO_21872</name>
</gene>
<dbReference type="GO" id="GO:0000785">
    <property type="term" value="C:chromatin"/>
    <property type="evidence" value="ECO:0007669"/>
    <property type="project" value="TreeGrafter"/>
</dbReference>
<dbReference type="SUPFAM" id="SSF46689">
    <property type="entry name" value="Homeodomain-like"/>
    <property type="match status" value="1"/>
</dbReference>
<dbReference type="Gene3D" id="1.10.10.60">
    <property type="entry name" value="Homeodomain-like"/>
    <property type="match status" value="1"/>
</dbReference>
<dbReference type="GeneID" id="94836947"/>
<organism evidence="4 5">
    <name type="scientific">Tritrichomonas foetus</name>
    <dbReference type="NCBI Taxonomy" id="1144522"/>
    <lineage>
        <taxon>Eukaryota</taxon>
        <taxon>Metamonada</taxon>
        <taxon>Parabasalia</taxon>
        <taxon>Tritrichomonadida</taxon>
        <taxon>Tritrichomonadidae</taxon>
        <taxon>Tritrichomonas</taxon>
    </lineage>
</organism>
<evidence type="ECO:0000313" key="5">
    <source>
        <dbReference type="Proteomes" id="UP000179807"/>
    </source>
</evidence>
<keyword evidence="1" id="KW-0175">Coiled coil</keyword>
<feature type="domain" description="SANT" evidence="3">
    <location>
        <begin position="487"/>
        <end position="538"/>
    </location>
</feature>
<dbReference type="VEuPathDB" id="TrichDB:TRFO_21872"/>
<reference evidence="4" key="1">
    <citation type="submission" date="2016-10" db="EMBL/GenBank/DDBJ databases">
        <authorList>
            <person name="Benchimol M."/>
            <person name="Almeida L.G."/>
            <person name="Vasconcelos A.T."/>
            <person name="Perreira-Neves A."/>
            <person name="Rosa I.A."/>
            <person name="Tasca T."/>
            <person name="Bogo M.R."/>
            <person name="de Souza W."/>
        </authorList>
    </citation>
    <scope>NUCLEOTIDE SEQUENCE [LARGE SCALE GENOMIC DNA]</scope>
    <source>
        <strain evidence="4">K</strain>
    </source>
</reference>
<evidence type="ECO:0000313" key="4">
    <source>
        <dbReference type="EMBL" id="OHT09303.1"/>
    </source>
</evidence>
<proteinExistence type="predicted"/>
<evidence type="ECO:0000256" key="1">
    <source>
        <dbReference type="SAM" id="Coils"/>
    </source>
</evidence>
<dbReference type="CDD" id="cd00167">
    <property type="entry name" value="SANT"/>
    <property type="match status" value="1"/>
</dbReference>
<evidence type="ECO:0000256" key="2">
    <source>
        <dbReference type="SAM" id="MobiDB-lite"/>
    </source>
</evidence>
<name>A0A1J4KCZ6_9EUKA</name>
<dbReference type="InterPro" id="IPR017884">
    <property type="entry name" value="SANT_dom"/>
</dbReference>
<dbReference type="InterPro" id="IPR051571">
    <property type="entry name" value="N-CoR_corepressor"/>
</dbReference>
<dbReference type="EMBL" id="MLAK01000643">
    <property type="protein sequence ID" value="OHT09303.1"/>
    <property type="molecule type" value="Genomic_DNA"/>
</dbReference>
<dbReference type="AlphaFoldDB" id="A0A1J4KCZ6"/>
<dbReference type="InterPro" id="IPR001005">
    <property type="entry name" value="SANT/Myb"/>
</dbReference>
<dbReference type="GO" id="GO:0006357">
    <property type="term" value="P:regulation of transcription by RNA polymerase II"/>
    <property type="evidence" value="ECO:0007669"/>
    <property type="project" value="TreeGrafter"/>
</dbReference>
<dbReference type="SMART" id="SM00717">
    <property type="entry name" value="SANT"/>
    <property type="match status" value="1"/>
</dbReference>
<dbReference type="OrthoDB" id="10258692at2759"/>
<dbReference type="GO" id="GO:0032991">
    <property type="term" value="C:protein-containing complex"/>
    <property type="evidence" value="ECO:0007669"/>
    <property type="project" value="UniProtKB-ARBA"/>
</dbReference>